<dbReference type="EMBL" id="JAPDDR010000002">
    <property type="protein sequence ID" value="MCW1912734.1"/>
    <property type="molecule type" value="Genomic_DNA"/>
</dbReference>
<evidence type="ECO:0000256" key="1">
    <source>
        <dbReference type="SAM" id="MobiDB-lite"/>
    </source>
</evidence>
<feature type="compositionally biased region" description="Basic and acidic residues" evidence="1">
    <location>
        <begin position="7"/>
        <end position="29"/>
    </location>
</feature>
<reference evidence="3" key="1">
    <citation type="submission" date="2022-10" db="EMBL/GenBank/DDBJ databases">
        <title>Luteolibacter sp. GHJ8, whole genome shotgun sequencing project.</title>
        <authorList>
            <person name="Zhao G."/>
            <person name="Shen L."/>
        </authorList>
    </citation>
    <scope>NUCLEOTIDE SEQUENCE</scope>
    <source>
        <strain evidence="3">GHJ8</strain>
    </source>
</reference>
<dbReference type="RefSeq" id="WP_264511440.1">
    <property type="nucleotide sequence ID" value="NZ_JAPDDR010000002.1"/>
</dbReference>
<feature type="compositionally biased region" description="Basic and acidic residues" evidence="1">
    <location>
        <begin position="62"/>
        <end position="73"/>
    </location>
</feature>
<dbReference type="Proteomes" id="UP001165653">
    <property type="component" value="Unassembled WGS sequence"/>
</dbReference>
<dbReference type="Gene3D" id="2.30.30.1060">
    <property type="match status" value="1"/>
</dbReference>
<dbReference type="InterPro" id="IPR021331">
    <property type="entry name" value="Hva1_TUDOR"/>
</dbReference>
<accession>A0ABT3FZR8</accession>
<organism evidence="3 4">
    <name type="scientific">Luteolibacter rhizosphaerae</name>
    <dbReference type="NCBI Taxonomy" id="2989719"/>
    <lineage>
        <taxon>Bacteria</taxon>
        <taxon>Pseudomonadati</taxon>
        <taxon>Verrucomicrobiota</taxon>
        <taxon>Verrucomicrobiia</taxon>
        <taxon>Verrucomicrobiales</taxon>
        <taxon>Verrucomicrobiaceae</taxon>
        <taxon>Luteolibacter</taxon>
    </lineage>
</organism>
<feature type="domain" description="Hypervirulence associated protein TUDOR" evidence="2">
    <location>
        <begin position="9"/>
        <end position="67"/>
    </location>
</feature>
<evidence type="ECO:0000259" key="2">
    <source>
        <dbReference type="Pfam" id="PF11160"/>
    </source>
</evidence>
<feature type="region of interest" description="Disordered" evidence="1">
    <location>
        <begin position="1"/>
        <end position="73"/>
    </location>
</feature>
<comment type="caution">
    <text evidence="3">The sequence shown here is derived from an EMBL/GenBank/DDBJ whole genome shotgun (WGS) entry which is preliminary data.</text>
</comment>
<name>A0ABT3FZR8_9BACT</name>
<proteinExistence type="predicted"/>
<protein>
    <submittedName>
        <fullName evidence="3">DUF2945 domain-containing protein</fullName>
    </submittedName>
</protein>
<gene>
    <name evidence="3" type="ORF">OJ996_04060</name>
</gene>
<evidence type="ECO:0000313" key="4">
    <source>
        <dbReference type="Proteomes" id="UP001165653"/>
    </source>
</evidence>
<keyword evidence="4" id="KW-1185">Reference proteome</keyword>
<dbReference type="Pfam" id="PF11160">
    <property type="entry name" value="Hva1_TUDOR"/>
    <property type="match status" value="1"/>
</dbReference>
<sequence length="73" mass="8075">MAKKSFRKGDRVEWETSHGRTSGKVEKKLTSPRKIKGHQVAASTANPEYLVTSEKTGKQAAHKPEALKKAKSK</sequence>
<evidence type="ECO:0000313" key="3">
    <source>
        <dbReference type="EMBL" id="MCW1912734.1"/>
    </source>
</evidence>